<evidence type="ECO:0000313" key="9">
    <source>
        <dbReference type="Proteomes" id="UP000886602"/>
    </source>
</evidence>
<name>A0A9D7FAB0_9RHOO</name>
<dbReference type="AlphaFoldDB" id="A0A9D7FAB0"/>
<dbReference type="InterPro" id="IPR013325">
    <property type="entry name" value="RNA_pol_sigma_r2"/>
</dbReference>
<feature type="domain" description="RNA polymerase sigma-70 region 2" evidence="6">
    <location>
        <begin position="6"/>
        <end position="67"/>
    </location>
</feature>
<dbReference type="InterPro" id="IPR013324">
    <property type="entry name" value="RNA_pol_sigma_r3/r4-like"/>
</dbReference>
<dbReference type="EMBL" id="JADJNC010000060">
    <property type="protein sequence ID" value="MBK7424972.1"/>
    <property type="molecule type" value="Genomic_DNA"/>
</dbReference>
<keyword evidence="4" id="KW-0238">DNA-binding</keyword>
<evidence type="ECO:0000256" key="3">
    <source>
        <dbReference type="ARBA" id="ARBA00023082"/>
    </source>
</evidence>
<evidence type="ECO:0000256" key="1">
    <source>
        <dbReference type="ARBA" id="ARBA00010641"/>
    </source>
</evidence>
<protein>
    <submittedName>
        <fullName evidence="8">Sigma-70 family RNA polymerase sigma factor</fullName>
    </submittedName>
</protein>
<dbReference type="InterPro" id="IPR036388">
    <property type="entry name" value="WH-like_DNA-bd_sf"/>
</dbReference>
<evidence type="ECO:0000256" key="5">
    <source>
        <dbReference type="ARBA" id="ARBA00023163"/>
    </source>
</evidence>
<sequence length="209" mass="23414">MNQAWQENSAELHGFLVHRSGNPSDGDDLLQELFLRAIQQGSDFCRLTHPRAWLFHVARNLLIDRLRLTKAQISLPEDLAAEPEPELLPVDNLSQCIPRVLSELAPADREAILLCDLQGMPQMEYARRLGISLSAAKSRVQRARLRMQAQMVNACQVSFDESGEVCCFVPRPRLDPSEMSVIGDCRLSTSHPAPTMVWPPPHPRTSKGT</sequence>
<dbReference type="Gene3D" id="1.10.1740.10">
    <property type="match status" value="1"/>
</dbReference>
<dbReference type="Pfam" id="PF04542">
    <property type="entry name" value="Sigma70_r2"/>
    <property type="match status" value="1"/>
</dbReference>
<dbReference type="InterPro" id="IPR014284">
    <property type="entry name" value="RNA_pol_sigma-70_dom"/>
</dbReference>
<keyword evidence="5" id="KW-0804">Transcription</keyword>
<evidence type="ECO:0000259" key="6">
    <source>
        <dbReference type="Pfam" id="PF04542"/>
    </source>
</evidence>
<dbReference type="Pfam" id="PF08281">
    <property type="entry name" value="Sigma70_r4_2"/>
    <property type="match status" value="1"/>
</dbReference>
<dbReference type="InterPro" id="IPR007627">
    <property type="entry name" value="RNA_pol_sigma70_r2"/>
</dbReference>
<gene>
    <name evidence="8" type="ORF">IPJ48_18875</name>
</gene>
<evidence type="ECO:0000256" key="4">
    <source>
        <dbReference type="ARBA" id="ARBA00023125"/>
    </source>
</evidence>
<dbReference type="PANTHER" id="PTHR43133">
    <property type="entry name" value="RNA POLYMERASE ECF-TYPE SIGMA FACTO"/>
    <property type="match status" value="1"/>
</dbReference>
<dbReference type="CDD" id="cd06171">
    <property type="entry name" value="Sigma70_r4"/>
    <property type="match status" value="1"/>
</dbReference>
<dbReference type="GO" id="GO:0016987">
    <property type="term" value="F:sigma factor activity"/>
    <property type="evidence" value="ECO:0007669"/>
    <property type="project" value="UniProtKB-KW"/>
</dbReference>
<evidence type="ECO:0000259" key="7">
    <source>
        <dbReference type="Pfam" id="PF08281"/>
    </source>
</evidence>
<dbReference type="NCBIfam" id="TIGR02937">
    <property type="entry name" value="sigma70-ECF"/>
    <property type="match status" value="1"/>
</dbReference>
<feature type="domain" description="RNA polymerase sigma factor 70 region 4 type 2" evidence="7">
    <location>
        <begin position="95"/>
        <end position="147"/>
    </location>
</feature>
<reference evidence="8" key="1">
    <citation type="submission" date="2020-10" db="EMBL/GenBank/DDBJ databases">
        <title>Connecting structure to function with the recovery of over 1000 high-quality activated sludge metagenome-assembled genomes encoding full-length rRNA genes using long-read sequencing.</title>
        <authorList>
            <person name="Singleton C.M."/>
            <person name="Petriglieri F."/>
            <person name="Kristensen J.M."/>
            <person name="Kirkegaard R.H."/>
            <person name="Michaelsen T.Y."/>
            <person name="Andersen M.H."/>
            <person name="Karst S.M."/>
            <person name="Dueholm M.S."/>
            <person name="Nielsen P.H."/>
            <person name="Albertsen M."/>
        </authorList>
    </citation>
    <scope>NUCLEOTIDE SEQUENCE</scope>
    <source>
        <strain evidence="8">EsbW_18-Q3-R4-48_MAXAC.044</strain>
    </source>
</reference>
<dbReference type="InterPro" id="IPR039425">
    <property type="entry name" value="RNA_pol_sigma-70-like"/>
</dbReference>
<evidence type="ECO:0000256" key="2">
    <source>
        <dbReference type="ARBA" id="ARBA00023015"/>
    </source>
</evidence>
<proteinExistence type="inferred from homology"/>
<dbReference type="Proteomes" id="UP000886602">
    <property type="component" value="Unassembled WGS sequence"/>
</dbReference>
<accession>A0A9D7FAB0</accession>
<evidence type="ECO:0000313" key="8">
    <source>
        <dbReference type="EMBL" id="MBK7424972.1"/>
    </source>
</evidence>
<dbReference type="SUPFAM" id="SSF88659">
    <property type="entry name" value="Sigma3 and sigma4 domains of RNA polymerase sigma factors"/>
    <property type="match status" value="1"/>
</dbReference>
<dbReference type="SUPFAM" id="SSF88946">
    <property type="entry name" value="Sigma2 domain of RNA polymerase sigma factors"/>
    <property type="match status" value="1"/>
</dbReference>
<dbReference type="PANTHER" id="PTHR43133:SF8">
    <property type="entry name" value="RNA POLYMERASE SIGMA FACTOR HI_1459-RELATED"/>
    <property type="match status" value="1"/>
</dbReference>
<dbReference type="GO" id="GO:0006352">
    <property type="term" value="P:DNA-templated transcription initiation"/>
    <property type="evidence" value="ECO:0007669"/>
    <property type="project" value="InterPro"/>
</dbReference>
<keyword evidence="2" id="KW-0805">Transcription regulation</keyword>
<comment type="similarity">
    <text evidence="1">Belongs to the sigma-70 factor family. ECF subfamily.</text>
</comment>
<dbReference type="InterPro" id="IPR013249">
    <property type="entry name" value="RNA_pol_sigma70_r4_t2"/>
</dbReference>
<dbReference type="Gene3D" id="1.10.10.10">
    <property type="entry name" value="Winged helix-like DNA-binding domain superfamily/Winged helix DNA-binding domain"/>
    <property type="match status" value="1"/>
</dbReference>
<keyword evidence="3" id="KW-0731">Sigma factor</keyword>
<dbReference type="GO" id="GO:0003677">
    <property type="term" value="F:DNA binding"/>
    <property type="evidence" value="ECO:0007669"/>
    <property type="project" value="UniProtKB-KW"/>
</dbReference>
<organism evidence="8 9">
    <name type="scientific">Candidatus Propionivibrio dominans</name>
    <dbReference type="NCBI Taxonomy" id="2954373"/>
    <lineage>
        <taxon>Bacteria</taxon>
        <taxon>Pseudomonadati</taxon>
        <taxon>Pseudomonadota</taxon>
        <taxon>Betaproteobacteria</taxon>
        <taxon>Rhodocyclales</taxon>
        <taxon>Rhodocyclaceae</taxon>
        <taxon>Propionivibrio</taxon>
    </lineage>
</organism>
<comment type="caution">
    <text evidence="8">The sequence shown here is derived from an EMBL/GenBank/DDBJ whole genome shotgun (WGS) entry which is preliminary data.</text>
</comment>